<comment type="caution">
    <text evidence="1">The sequence shown here is derived from an EMBL/GenBank/DDBJ whole genome shotgun (WGS) entry which is preliminary data.</text>
</comment>
<evidence type="ECO:0000313" key="1">
    <source>
        <dbReference type="EMBL" id="EPH43524.1"/>
    </source>
</evidence>
<keyword evidence="2" id="KW-1185">Reference proteome</keyword>
<gene>
    <name evidence="1" type="ORF">STRAU_3348</name>
</gene>
<evidence type="ECO:0000313" key="2">
    <source>
        <dbReference type="Proteomes" id="UP000014629"/>
    </source>
</evidence>
<dbReference type="EMBL" id="AOPZ01000151">
    <property type="protein sequence ID" value="EPH43524.1"/>
    <property type="molecule type" value="Genomic_DNA"/>
</dbReference>
<dbReference type="Proteomes" id="UP000014629">
    <property type="component" value="Unassembled WGS sequence"/>
</dbReference>
<dbReference type="AlphaFoldDB" id="S3ZL65"/>
<proteinExistence type="predicted"/>
<dbReference type="PATRIC" id="fig|1286094.4.peg.3316"/>
<protein>
    <submittedName>
        <fullName evidence="1">Uncharacterized protein</fullName>
    </submittedName>
</protein>
<accession>S3ZL65</accession>
<organism evidence="1 2">
    <name type="scientific">Streptomyces aurantiacus JA 4570</name>
    <dbReference type="NCBI Taxonomy" id="1286094"/>
    <lineage>
        <taxon>Bacteria</taxon>
        <taxon>Bacillati</taxon>
        <taxon>Actinomycetota</taxon>
        <taxon>Actinomycetes</taxon>
        <taxon>Kitasatosporales</taxon>
        <taxon>Streptomycetaceae</taxon>
        <taxon>Streptomyces</taxon>
        <taxon>Streptomyces aurantiacus group</taxon>
    </lineage>
</organism>
<sequence length="252" mass="28009">MLLALLLTGGTTAGALFPSSGDAGSAWHRHVLLWRSSLDEVQWTDLALSLNVRRIKEGQERDLEVTIRQGELTAPEPVDAHWLFRVPREEEHTVWHRPYWNEIWHKMDVSAGTNDGVALQALRPVFESLGPLVTTFSGGGTRIGTSTAHDLLRLWLWGGTEPVADEIVELYRRVGTAFLVLNSSVGVTWRLVPLLIDLLDRDLPRLSPEQSVAALVGLTGDAPMGLVDQIHGHVKTHHPRLYSRIAHRLEGS</sequence>
<name>S3ZL65_9ACTN</name>
<reference evidence="1 2" key="1">
    <citation type="submission" date="2013-02" db="EMBL/GenBank/DDBJ databases">
        <title>Draft Genome Sequence of Streptomyces aurantiacus, Which Produces Setomimycin.</title>
        <authorList>
            <person name="Gruening B.A."/>
            <person name="Praeg A."/>
            <person name="Erxleben A."/>
            <person name="Guenther S."/>
            <person name="Mueller M."/>
        </authorList>
    </citation>
    <scope>NUCLEOTIDE SEQUENCE [LARGE SCALE GENOMIC DNA]</scope>
    <source>
        <strain evidence="1 2">JA 4570</strain>
    </source>
</reference>